<evidence type="ECO:0000313" key="2">
    <source>
        <dbReference type="Proteomes" id="UP001497535"/>
    </source>
</evidence>
<protein>
    <submittedName>
        <fullName evidence="1">Uncharacterized protein</fullName>
    </submittedName>
</protein>
<sequence>MDNSLLGGILKKMAFSVPFKNKKKSIIALPDPLFLSKLFLSIFHPPLIIY</sequence>
<dbReference type="EMBL" id="CAVMJV010000026">
    <property type="protein sequence ID" value="CAK5074630.1"/>
    <property type="molecule type" value="Genomic_DNA"/>
</dbReference>
<accession>A0ACB0Z6S4</accession>
<name>A0ACB0Z6S4_MELEN</name>
<dbReference type="Proteomes" id="UP001497535">
    <property type="component" value="Unassembled WGS sequence"/>
</dbReference>
<comment type="caution">
    <text evidence="1">The sequence shown here is derived from an EMBL/GenBank/DDBJ whole genome shotgun (WGS) entry which is preliminary data.</text>
</comment>
<proteinExistence type="predicted"/>
<gene>
    <name evidence="1" type="ORF">MENTE1834_LOCUS21395</name>
</gene>
<reference evidence="1" key="1">
    <citation type="submission" date="2023-11" db="EMBL/GenBank/DDBJ databases">
        <authorList>
            <person name="Poullet M."/>
        </authorList>
    </citation>
    <scope>NUCLEOTIDE SEQUENCE</scope>
    <source>
        <strain evidence="1">E1834</strain>
    </source>
</reference>
<evidence type="ECO:0000313" key="1">
    <source>
        <dbReference type="EMBL" id="CAK5074630.1"/>
    </source>
</evidence>
<keyword evidence="2" id="KW-1185">Reference proteome</keyword>
<organism evidence="1 2">
    <name type="scientific">Meloidogyne enterolobii</name>
    <name type="common">Root-knot nematode worm</name>
    <name type="synonym">Meloidogyne mayaguensis</name>
    <dbReference type="NCBI Taxonomy" id="390850"/>
    <lineage>
        <taxon>Eukaryota</taxon>
        <taxon>Metazoa</taxon>
        <taxon>Ecdysozoa</taxon>
        <taxon>Nematoda</taxon>
        <taxon>Chromadorea</taxon>
        <taxon>Rhabditida</taxon>
        <taxon>Tylenchina</taxon>
        <taxon>Tylenchomorpha</taxon>
        <taxon>Tylenchoidea</taxon>
        <taxon>Meloidogynidae</taxon>
        <taxon>Meloidogyninae</taxon>
        <taxon>Meloidogyne</taxon>
    </lineage>
</organism>